<dbReference type="InterPro" id="IPR029033">
    <property type="entry name" value="His_PPase_superfam"/>
</dbReference>
<evidence type="ECO:0000313" key="9">
    <source>
        <dbReference type="Proteomes" id="UP000240892"/>
    </source>
</evidence>
<dbReference type="CDD" id="cd07067">
    <property type="entry name" value="HP_PGM_like"/>
    <property type="match status" value="1"/>
</dbReference>
<reference evidence="8 9" key="1">
    <citation type="submission" date="2018-03" db="EMBL/GenBank/DDBJ databases">
        <title>First report of an OXA-48+CTX-M-M-producing Kluyvera ascorbata clone recovered from patients admitted in a University Hospital in Madrid, Spain.</title>
        <authorList>
            <person name="Hernandez-Garcia M."/>
            <person name="Leon-Sampedro R."/>
            <person name="Perez-Viso B."/>
            <person name="Morosini M.I."/>
            <person name="Lopez-Fresnena N."/>
            <person name="Coque T.M."/>
            <person name="Bonten M."/>
            <person name="Malhotra-Kumar S."/>
            <person name="Ruiz-Garbajosa P."/>
            <person name="Canton R."/>
        </authorList>
    </citation>
    <scope>NUCLEOTIDE SEQUENCE [LARGE SCALE GENOMIC DNA]</scope>
    <source>
        <strain evidence="8 9">KA2</strain>
    </source>
</reference>
<evidence type="ECO:0000256" key="6">
    <source>
        <dbReference type="PIRSR" id="PIRSR613078-1"/>
    </source>
</evidence>
<evidence type="ECO:0000256" key="4">
    <source>
        <dbReference type="ARBA" id="ARBA00023152"/>
    </source>
</evidence>
<evidence type="ECO:0000256" key="7">
    <source>
        <dbReference type="PIRSR" id="PIRSR613078-2"/>
    </source>
</evidence>
<evidence type="ECO:0000256" key="3">
    <source>
        <dbReference type="ARBA" id="ARBA00022432"/>
    </source>
</evidence>
<comment type="similarity">
    <text evidence="1">Belongs to the phosphoglycerate mutase family. BPG-dependent PGAM subfamily.</text>
</comment>
<evidence type="ECO:0000256" key="2">
    <source>
        <dbReference type="ARBA" id="ARBA00012028"/>
    </source>
</evidence>
<protein>
    <recommendedName>
        <fullName evidence="2">phosphoglycerate mutase (2,3-diphosphoglycerate-dependent)</fullName>
        <ecNumber evidence="2">5.4.2.11</ecNumber>
    </recommendedName>
</protein>
<accession>A0A2T2XV99</accession>
<feature type="active site" description="Tele-phosphohistidine intermediate" evidence="6">
    <location>
        <position position="8"/>
    </location>
</feature>
<dbReference type="PANTHER" id="PTHR11931">
    <property type="entry name" value="PHOSPHOGLYCERATE MUTASE"/>
    <property type="match status" value="1"/>
</dbReference>
<feature type="binding site" evidence="7">
    <location>
        <position position="59"/>
    </location>
    <ligand>
        <name>substrate</name>
    </ligand>
</feature>
<keyword evidence="9" id="KW-1185">Reference proteome</keyword>
<feature type="binding site" evidence="7">
    <location>
        <begin position="7"/>
        <end position="14"/>
    </location>
    <ligand>
        <name>substrate</name>
    </ligand>
</feature>
<dbReference type="InterPro" id="IPR013078">
    <property type="entry name" value="His_Pase_superF_clade-1"/>
</dbReference>
<evidence type="ECO:0000313" key="8">
    <source>
        <dbReference type="EMBL" id="PSR44243.1"/>
    </source>
</evidence>
<evidence type="ECO:0000256" key="5">
    <source>
        <dbReference type="ARBA" id="ARBA00023235"/>
    </source>
</evidence>
<organism evidence="8 9">
    <name type="scientific">Kluyvera genomosp. 2</name>
    <dbReference type="NCBI Taxonomy" id="2774054"/>
    <lineage>
        <taxon>Bacteria</taxon>
        <taxon>Pseudomonadati</taxon>
        <taxon>Pseudomonadota</taxon>
        <taxon>Gammaproteobacteria</taxon>
        <taxon>Enterobacterales</taxon>
        <taxon>Enterobacteriaceae</taxon>
        <taxon>Kluyvera</taxon>
    </lineage>
</organism>
<dbReference type="Pfam" id="PF00300">
    <property type="entry name" value="His_Phos_1"/>
    <property type="match status" value="1"/>
</dbReference>
<dbReference type="AlphaFoldDB" id="A0A2T2XV99"/>
<evidence type="ECO:0000256" key="1">
    <source>
        <dbReference type="ARBA" id="ARBA00006717"/>
    </source>
</evidence>
<dbReference type="EC" id="5.4.2.11" evidence="2"/>
<dbReference type="SMART" id="SM00855">
    <property type="entry name" value="PGAM"/>
    <property type="match status" value="1"/>
</dbReference>
<dbReference type="InterPro" id="IPR005952">
    <property type="entry name" value="Phosphogly_mut1"/>
</dbReference>
<dbReference type="SUPFAM" id="SSF53254">
    <property type="entry name" value="Phosphoglycerate mutase-like"/>
    <property type="match status" value="1"/>
</dbReference>
<proteinExistence type="inferred from homology"/>
<dbReference type="GO" id="GO:0006096">
    <property type="term" value="P:glycolytic process"/>
    <property type="evidence" value="ECO:0007669"/>
    <property type="project" value="UniProtKB-KW"/>
</dbReference>
<name>A0A2T2XV99_9ENTR</name>
<gene>
    <name evidence="8" type="ORF">C8256_24245</name>
</gene>
<keyword evidence="4" id="KW-0324">Glycolysis</keyword>
<dbReference type="GO" id="GO:0006094">
    <property type="term" value="P:gluconeogenesis"/>
    <property type="evidence" value="ECO:0007669"/>
    <property type="project" value="UniProtKB-KW"/>
</dbReference>
<sequence length="206" mass="22799">MKVILVRHAETEWNLSRIIQGHSDSPITPRGMRETSALLAALLESAYPIACIYSSPLGRARQMGLSLAKGLHCPLIIEPSLKEQAFGRFEGLASAQLTRSHPDDVNALFMHDANYCPPEGETLAQATQRIMDFFCHLQIANQHQTVCVVSHGQVSQGVLAQLKEGVIDNFSRYAQPNASYSVLEWVDGKCTNLQWGMATHLMKLAR</sequence>
<comment type="caution">
    <text evidence="8">The sequence shown here is derived from an EMBL/GenBank/DDBJ whole genome shotgun (WGS) entry which is preliminary data.</text>
</comment>
<dbReference type="Gene3D" id="3.40.50.1240">
    <property type="entry name" value="Phosphoglycerate mutase-like"/>
    <property type="match status" value="1"/>
</dbReference>
<feature type="active site" description="Proton donor/acceptor" evidence="6">
    <location>
        <position position="83"/>
    </location>
</feature>
<keyword evidence="5" id="KW-0413">Isomerase</keyword>
<dbReference type="RefSeq" id="WP_106930891.1">
    <property type="nucleotide sequence ID" value="NZ_CABMMU010000039.1"/>
</dbReference>
<dbReference type="GO" id="GO:0004619">
    <property type="term" value="F:phosphoglycerate mutase activity"/>
    <property type="evidence" value="ECO:0007669"/>
    <property type="project" value="UniProtKB-EC"/>
</dbReference>
<dbReference type="EMBL" id="PYHO01000039">
    <property type="protein sequence ID" value="PSR44243.1"/>
    <property type="molecule type" value="Genomic_DNA"/>
</dbReference>
<keyword evidence="3" id="KW-0312">Gluconeogenesis</keyword>
<dbReference type="Proteomes" id="UP000240892">
    <property type="component" value="Unassembled WGS sequence"/>
</dbReference>